<reference evidence="2 3" key="1">
    <citation type="submission" date="2017-06" db="EMBL/GenBank/DDBJ databases">
        <authorList>
            <consortium name="Pathogen Informatics"/>
        </authorList>
    </citation>
    <scope>NUCLEOTIDE SEQUENCE [LARGE SCALE GENOMIC DNA]</scope>
    <source>
        <strain evidence="2 3">NCTC13015</strain>
    </source>
</reference>
<evidence type="ECO:0008006" key="4">
    <source>
        <dbReference type="Google" id="ProtNLM"/>
    </source>
</evidence>
<evidence type="ECO:0000256" key="1">
    <source>
        <dbReference type="SAM" id="Phobius"/>
    </source>
</evidence>
<proteinExistence type="predicted"/>
<accession>A0A240AS91</accession>
<protein>
    <recommendedName>
        <fullName evidence="4">Secreted protein</fullName>
    </recommendedName>
</protein>
<name>A0A240AS91_9CORY</name>
<dbReference type="RefSeq" id="WP_083316951.1">
    <property type="nucleotide sequence ID" value="NZ_CP009211.1"/>
</dbReference>
<feature type="transmembrane region" description="Helical" evidence="1">
    <location>
        <begin position="6"/>
        <end position="27"/>
    </location>
</feature>
<evidence type="ECO:0000313" key="3">
    <source>
        <dbReference type="Proteomes" id="UP000215374"/>
    </source>
</evidence>
<sequence length="63" mass="6433">MGTATVVGIGSIAIGFCLIAAAFWAMAKMQRPMLSLGFGIAAFVFITIIPVFLAVFVAAPGPS</sequence>
<dbReference type="Proteomes" id="UP000215374">
    <property type="component" value="Chromosome 1"/>
</dbReference>
<keyword evidence="1" id="KW-0472">Membrane</keyword>
<keyword evidence="1" id="KW-0812">Transmembrane</keyword>
<dbReference type="AlphaFoldDB" id="A0A240AS91"/>
<dbReference type="EMBL" id="LT906467">
    <property type="protein sequence ID" value="SNV86250.1"/>
    <property type="molecule type" value="Genomic_DNA"/>
</dbReference>
<organism evidence="2 3">
    <name type="scientific">Corynebacterium imitans</name>
    <dbReference type="NCBI Taxonomy" id="156978"/>
    <lineage>
        <taxon>Bacteria</taxon>
        <taxon>Bacillati</taxon>
        <taxon>Actinomycetota</taxon>
        <taxon>Actinomycetes</taxon>
        <taxon>Mycobacteriales</taxon>
        <taxon>Corynebacteriaceae</taxon>
        <taxon>Corynebacterium</taxon>
    </lineage>
</organism>
<dbReference type="OrthoDB" id="4425298at2"/>
<evidence type="ECO:0000313" key="2">
    <source>
        <dbReference type="EMBL" id="SNV86250.1"/>
    </source>
</evidence>
<feature type="transmembrane region" description="Helical" evidence="1">
    <location>
        <begin position="34"/>
        <end position="59"/>
    </location>
</feature>
<keyword evidence="1" id="KW-1133">Transmembrane helix</keyword>
<gene>
    <name evidence="2" type="ORF">SAMEA4535761_02342</name>
</gene>